<comment type="similarity">
    <text evidence="1">In the N-terminal section; belongs to the LXG family.</text>
</comment>
<dbReference type="PANTHER" id="PTHR34976:SF2">
    <property type="entry name" value="TYPE VII SECRETION SYSTEM PROTEIN ESSD"/>
    <property type="match status" value="1"/>
</dbReference>
<evidence type="ECO:0000313" key="5">
    <source>
        <dbReference type="Proteomes" id="UP000664578"/>
    </source>
</evidence>
<evidence type="ECO:0000259" key="3">
    <source>
        <dbReference type="PROSITE" id="PS51756"/>
    </source>
</evidence>
<dbReference type="Gene3D" id="1.10.287.700">
    <property type="entry name" value="Helix hairpin bin"/>
    <property type="match status" value="1"/>
</dbReference>
<dbReference type="PANTHER" id="PTHR34976">
    <property type="entry name" value="RIBONUCLEASE YQCG-RELATED"/>
    <property type="match status" value="1"/>
</dbReference>
<dbReference type="Proteomes" id="UP000664578">
    <property type="component" value="Unassembled WGS sequence"/>
</dbReference>
<dbReference type="EMBL" id="JAEMWV010000002">
    <property type="protein sequence ID" value="MBN8250807.1"/>
    <property type="molecule type" value="Genomic_DNA"/>
</dbReference>
<protein>
    <recommendedName>
        <fullName evidence="3">LXG domain-containing protein</fullName>
    </recommendedName>
</protein>
<evidence type="ECO:0000313" key="4">
    <source>
        <dbReference type="EMBL" id="MBN8250807.1"/>
    </source>
</evidence>
<dbReference type="AlphaFoldDB" id="A0A8I1MEJ6"/>
<reference evidence="4" key="1">
    <citation type="submission" date="2020-12" db="EMBL/GenBank/DDBJ databases">
        <title>PHA producing bacteria isolated from mangrove.</title>
        <authorList>
            <person name="Zheng W."/>
            <person name="Yu S."/>
            <person name="Huang Y."/>
        </authorList>
    </citation>
    <scope>NUCLEOTIDE SEQUENCE</scope>
    <source>
        <strain evidence="4">GN22-4</strain>
    </source>
</reference>
<sequence>MQNAVYDASALLETAKERISSYNEMEKQLLVLQKAFKRIAALDEDLQGKGADNIKAFYQSHADIANQWLNLIETNRAFFETIEAKMGTSELEGSTFVAEAFLDQNVHQGNTQAKEMIIQQQNALQDIFNTIDHILPLNVFSSAKYNQYLEEAEQERKDTLQAVNQLDADLVQEYKGLSFFYNMVTQNIQAVTSSTSQAGNATPLYFDLDAYKASPVYGMQGEANSRAVSYVEAKEAERKAYENQKNIQAQESFTLEVCENPHAKKKEEKGFWGAAWGSVTSGVEHAWDKTTDGFHAGVDKVTHGTEAAWTATKTGWNTGVQAVSEGVKELKHTAHETWADVQSQAAAGLAKAKVSTKLAIEVSKESWKVSIENIKQGTKTALDVTKRSWDGVAGGATDAGVDTWNDLVHMVQHPVETAESIGEGVKAVWDDPKGVAKTIGNEIKDSWNEQVINGDAKSRGHYFSYLTANVAMSIVGTKGADKLAKTTKLEQLSGAATKKLNQGAAAINVRTQSALQNLGLNKLDNRLAYPGVGSVKGNGGYQFIERVDGGNGVGTKVRDESGKGIDNANHPIRTYRNADLKKLEEKYTADPRITVEMPYVGKGKAGTNSEGWLRDKDFYWKEIMNKHPESLSKANKQKIQLGFSPINDKTFREHFPQYDIKELYNDKLIHHHVGGGGQAVAVPSKLHPGTGGIHNAEKAAGVWGNDSEYAELLEKFLNK</sequence>
<organism evidence="4 5">
    <name type="scientific">Priestia flexa</name>
    <dbReference type="NCBI Taxonomy" id="86664"/>
    <lineage>
        <taxon>Bacteria</taxon>
        <taxon>Bacillati</taxon>
        <taxon>Bacillota</taxon>
        <taxon>Bacilli</taxon>
        <taxon>Bacillales</taxon>
        <taxon>Bacillaceae</taxon>
        <taxon>Priestia</taxon>
    </lineage>
</organism>
<dbReference type="InterPro" id="IPR006829">
    <property type="entry name" value="LXG_dom"/>
</dbReference>
<accession>A0A8I1MEJ6</accession>
<comment type="caution">
    <text evidence="4">The sequence shown here is derived from an EMBL/GenBank/DDBJ whole genome shotgun (WGS) entry which is preliminary data.</text>
</comment>
<dbReference type="Pfam" id="PF15637">
    <property type="entry name" value="Tox-HNH-HHH"/>
    <property type="match status" value="1"/>
</dbReference>
<feature type="coiled-coil region" evidence="2">
    <location>
        <begin position="142"/>
        <end position="169"/>
    </location>
</feature>
<dbReference type="InterPro" id="IPR051768">
    <property type="entry name" value="Bact_secretion_toxin"/>
</dbReference>
<dbReference type="PROSITE" id="PS51756">
    <property type="entry name" value="LXG"/>
    <property type="match status" value="1"/>
</dbReference>
<name>A0A8I1MEJ6_9BACI</name>
<evidence type="ECO:0000256" key="1">
    <source>
        <dbReference type="ARBA" id="ARBA00034117"/>
    </source>
</evidence>
<gene>
    <name evidence="4" type="ORF">JF537_04340</name>
</gene>
<proteinExistence type="inferred from homology"/>
<dbReference type="InterPro" id="IPR028915">
    <property type="entry name" value="Tox-HNH-HHH_dom"/>
</dbReference>
<dbReference type="RefSeq" id="WP_206782206.1">
    <property type="nucleotide sequence ID" value="NZ_JAEMWV010000002.1"/>
</dbReference>
<evidence type="ECO:0000256" key="2">
    <source>
        <dbReference type="SAM" id="Coils"/>
    </source>
</evidence>
<feature type="domain" description="LXG" evidence="3">
    <location>
        <begin position="2"/>
        <end position="242"/>
    </location>
</feature>
<dbReference type="Pfam" id="PF04740">
    <property type="entry name" value="LXG"/>
    <property type="match status" value="1"/>
</dbReference>
<keyword evidence="2" id="KW-0175">Coiled coil</keyword>